<reference evidence="3 4" key="1">
    <citation type="submission" date="2018-01" db="EMBL/GenBank/DDBJ databases">
        <title>Novel co-symbiosis in the lucinid bivalve Phacoides pectinatus.</title>
        <authorList>
            <person name="Lim S.J."/>
            <person name="Davis B.G."/>
            <person name="Gill D.E."/>
            <person name="Engel A.S."/>
            <person name="Anderson L.C."/>
            <person name="Campbell B.J."/>
        </authorList>
    </citation>
    <scope>NUCLEOTIDE SEQUENCE [LARGE SCALE GENOMIC DNA]</scope>
    <source>
        <strain evidence="3">N3_P5</strain>
    </source>
</reference>
<evidence type="ECO:0000313" key="3">
    <source>
        <dbReference type="EMBL" id="PUD98243.1"/>
    </source>
</evidence>
<feature type="domain" description="Zinc finger CHC2-type" evidence="2">
    <location>
        <begin position="7"/>
        <end position="92"/>
    </location>
</feature>
<feature type="region of interest" description="Disordered" evidence="1">
    <location>
        <begin position="94"/>
        <end position="128"/>
    </location>
</feature>
<name>A0A6N4DH55_9GAMM</name>
<feature type="compositionally biased region" description="Basic and acidic residues" evidence="1">
    <location>
        <begin position="95"/>
        <end position="105"/>
    </location>
</feature>
<accession>A0A6N4DH55</accession>
<dbReference type="GO" id="GO:0003677">
    <property type="term" value="F:DNA binding"/>
    <property type="evidence" value="ECO:0007669"/>
    <property type="project" value="InterPro"/>
</dbReference>
<proteinExistence type="predicted"/>
<dbReference type="Gene3D" id="3.90.580.10">
    <property type="entry name" value="Zinc finger, CHC2-type domain"/>
    <property type="match status" value="1"/>
</dbReference>
<evidence type="ECO:0000256" key="1">
    <source>
        <dbReference type="SAM" id="MobiDB-lite"/>
    </source>
</evidence>
<dbReference type="InterPro" id="IPR036977">
    <property type="entry name" value="DNA_primase_Znf_CHC2"/>
</dbReference>
<sequence length="251" mass="27421">MSFSALDRAQILALYGHYLTSMVQRNERVYNDYCPFCADVERRLFVDSTEGTWHCFSCGAIGDMPEFISRMEHVDHAQAEARLRAIIGLKSEVAPARDRPEDSAARKPAPHPPPHPQAPPPTAGSDLGELLNKLAGVSDKGLMGVIFRSGRDGYEAVRSGGDSPFEEKELLRMAGFMSQTLSMGDTLLGEPGLRGFLSVSGRLHGEGVQMVWRAVEAGDFDAILLIVASPASMKLSQHALETWLKQHGLDT</sequence>
<dbReference type="AlphaFoldDB" id="A0A6N4DH55"/>
<dbReference type="Proteomes" id="UP000250928">
    <property type="component" value="Unassembled WGS sequence"/>
</dbReference>
<organism evidence="3 4">
    <name type="scientific">Candidatus Sedimenticola endophacoides</name>
    <dbReference type="NCBI Taxonomy" id="2548426"/>
    <lineage>
        <taxon>Bacteria</taxon>
        <taxon>Pseudomonadati</taxon>
        <taxon>Pseudomonadota</taxon>
        <taxon>Gammaproteobacteria</taxon>
        <taxon>Chromatiales</taxon>
        <taxon>Sedimenticolaceae</taxon>
        <taxon>Sedimenticola</taxon>
    </lineage>
</organism>
<evidence type="ECO:0000313" key="4">
    <source>
        <dbReference type="Proteomes" id="UP000250928"/>
    </source>
</evidence>
<dbReference type="Pfam" id="PF01807">
    <property type="entry name" value="Zn_ribbon_DnaG"/>
    <property type="match status" value="1"/>
</dbReference>
<gene>
    <name evidence="3" type="ORF">C3L24_13115</name>
</gene>
<dbReference type="EMBL" id="PQCO01000315">
    <property type="protein sequence ID" value="PUD98243.1"/>
    <property type="molecule type" value="Genomic_DNA"/>
</dbReference>
<dbReference type="GO" id="GO:0008270">
    <property type="term" value="F:zinc ion binding"/>
    <property type="evidence" value="ECO:0007669"/>
    <property type="project" value="InterPro"/>
</dbReference>
<dbReference type="GO" id="GO:0006260">
    <property type="term" value="P:DNA replication"/>
    <property type="evidence" value="ECO:0007669"/>
    <property type="project" value="InterPro"/>
</dbReference>
<dbReference type="GO" id="GO:0003899">
    <property type="term" value="F:DNA-directed RNA polymerase activity"/>
    <property type="evidence" value="ECO:0007669"/>
    <property type="project" value="InterPro"/>
</dbReference>
<dbReference type="InterPro" id="IPR002694">
    <property type="entry name" value="Znf_CHC2"/>
</dbReference>
<comment type="caution">
    <text evidence="3">The sequence shown here is derived from an EMBL/GenBank/DDBJ whole genome shotgun (WGS) entry which is preliminary data.</text>
</comment>
<feature type="compositionally biased region" description="Pro residues" evidence="1">
    <location>
        <begin position="110"/>
        <end position="122"/>
    </location>
</feature>
<protein>
    <recommendedName>
        <fullName evidence="2">Zinc finger CHC2-type domain-containing protein</fullName>
    </recommendedName>
</protein>
<evidence type="ECO:0000259" key="2">
    <source>
        <dbReference type="Pfam" id="PF01807"/>
    </source>
</evidence>
<dbReference type="SUPFAM" id="SSF57783">
    <property type="entry name" value="Zinc beta-ribbon"/>
    <property type="match status" value="1"/>
</dbReference>